<evidence type="ECO:0000313" key="3">
    <source>
        <dbReference type="Proteomes" id="UP000305517"/>
    </source>
</evidence>
<feature type="signal peptide" evidence="1">
    <location>
        <begin position="1"/>
        <end position="19"/>
    </location>
</feature>
<accession>A0A5R8WKU2</accession>
<comment type="caution">
    <text evidence="2">The sequence shown here is derived from an EMBL/GenBank/DDBJ whole genome shotgun (WGS) entry which is preliminary data.</text>
</comment>
<proteinExistence type="predicted"/>
<feature type="chain" id="PRO_5024402999" description="VCBS repeat-containing protein" evidence="1">
    <location>
        <begin position="20"/>
        <end position="240"/>
    </location>
</feature>
<evidence type="ECO:0000256" key="1">
    <source>
        <dbReference type="SAM" id="SignalP"/>
    </source>
</evidence>
<keyword evidence="1" id="KW-0732">Signal</keyword>
<gene>
    <name evidence="2" type="ORF">FDY95_20495</name>
</gene>
<dbReference type="EMBL" id="VAJM01000013">
    <property type="protein sequence ID" value="TLM89454.1"/>
    <property type="molecule type" value="Genomic_DNA"/>
</dbReference>
<dbReference type="AlphaFoldDB" id="A0A5R8WKU2"/>
<organism evidence="2 3">
    <name type="scientific">Hymenobacter jeollabukensis</name>
    <dbReference type="NCBI Taxonomy" id="2025313"/>
    <lineage>
        <taxon>Bacteria</taxon>
        <taxon>Pseudomonadati</taxon>
        <taxon>Bacteroidota</taxon>
        <taxon>Cytophagia</taxon>
        <taxon>Cytophagales</taxon>
        <taxon>Hymenobacteraceae</taxon>
        <taxon>Hymenobacter</taxon>
    </lineage>
</organism>
<protein>
    <recommendedName>
        <fullName evidence="4">VCBS repeat-containing protein</fullName>
    </recommendedName>
</protein>
<sequence>MRAAGLLIGLLPLLSGAVAAQSRQSQIIFIAQLPARARQTAAFVPAGWRIDSRIGGDLNGDQRPDSVLVLVEKSGDVSPDGDEDSNRHRALLIILAEPNGALQRVGVGVGALYCTKCLARDSSQVGTPGVSLERGDVLVKHISGTNQRLTQTQHYRYESATGHVRLVMEDYSCLNRAEARFVSATTYFLTGQQIVRRGRGRWFTTMEKPITRAVDVPQLYLEDVNLRKTIPAWLPPGFFD</sequence>
<reference evidence="2 3" key="1">
    <citation type="submission" date="2019-05" db="EMBL/GenBank/DDBJ databases">
        <title>Hymenobacter edaphi sp. nov., isolated from abandoned arsenic-contaminated farmland soil.</title>
        <authorList>
            <person name="Nie L."/>
        </authorList>
    </citation>
    <scope>NUCLEOTIDE SEQUENCE [LARGE SCALE GENOMIC DNA]</scope>
    <source>
        <strain evidence="2 3">1-3-3-8</strain>
    </source>
</reference>
<name>A0A5R8WKU2_9BACT</name>
<dbReference type="Proteomes" id="UP000305517">
    <property type="component" value="Unassembled WGS sequence"/>
</dbReference>
<keyword evidence="3" id="KW-1185">Reference proteome</keyword>
<evidence type="ECO:0008006" key="4">
    <source>
        <dbReference type="Google" id="ProtNLM"/>
    </source>
</evidence>
<evidence type="ECO:0000313" key="2">
    <source>
        <dbReference type="EMBL" id="TLM89454.1"/>
    </source>
</evidence>